<name>A0ABW5UPE9_9BURK</name>
<feature type="region of interest" description="Disordered" evidence="1">
    <location>
        <begin position="23"/>
        <end position="42"/>
    </location>
</feature>
<organism evidence="3 4">
    <name type="scientific">Comamonas terrae</name>
    <dbReference type="NCBI Taxonomy" id="673548"/>
    <lineage>
        <taxon>Bacteria</taxon>
        <taxon>Pseudomonadati</taxon>
        <taxon>Pseudomonadota</taxon>
        <taxon>Betaproteobacteria</taxon>
        <taxon>Burkholderiales</taxon>
        <taxon>Comamonadaceae</taxon>
        <taxon>Comamonas</taxon>
    </lineage>
</organism>
<keyword evidence="2" id="KW-0732">Signal</keyword>
<evidence type="ECO:0000256" key="1">
    <source>
        <dbReference type="SAM" id="MobiDB-lite"/>
    </source>
</evidence>
<dbReference type="Proteomes" id="UP001597463">
    <property type="component" value="Unassembled WGS sequence"/>
</dbReference>
<feature type="chain" id="PRO_5045065123" description="Secreted protein" evidence="2">
    <location>
        <begin position="27"/>
        <end position="75"/>
    </location>
</feature>
<sequence length="75" mass="8379">MSHRLTHSLRQLRPLRLLLCAPSSHAGRAGGTSHPPEAAATVPQALEQTRELDARTSWPTHRIRSFLSTQGRFVR</sequence>
<evidence type="ECO:0000313" key="3">
    <source>
        <dbReference type="EMBL" id="MFD2754798.1"/>
    </source>
</evidence>
<evidence type="ECO:0008006" key="5">
    <source>
        <dbReference type="Google" id="ProtNLM"/>
    </source>
</evidence>
<reference evidence="4" key="1">
    <citation type="journal article" date="2019" name="Int. J. Syst. Evol. Microbiol.">
        <title>The Global Catalogue of Microorganisms (GCM) 10K type strain sequencing project: providing services to taxonomists for standard genome sequencing and annotation.</title>
        <authorList>
            <consortium name="The Broad Institute Genomics Platform"/>
            <consortium name="The Broad Institute Genome Sequencing Center for Infectious Disease"/>
            <person name="Wu L."/>
            <person name="Ma J."/>
        </authorList>
    </citation>
    <scope>NUCLEOTIDE SEQUENCE [LARGE SCALE GENOMIC DNA]</scope>
    <source>
        <strain evidence="4">TISTR 1906</strain>
    </source>
</reference>
<feature type="signal peptide" evidence="2">
    <location>
        <begin position="1"/>
        <end position="26"/>
    </location>
</feature>
<keyword evidence="4" id="KW-1185">Reference proteome</keyword>
<comment type="caution">
    <text evidence="3">The sequence shown here is derived from an EMBL/GenBank/DDBJ whole genome shotgun (WGS) entry which is preliminary data.</text>
</comment>
<gene>
    <name evidence="3" type="ORF">ACFSW6_11930</name>
</gene>
<evidence type="ECO:0000313" key="4">
    <source>
        <dbReference type="Proteomes" id="UP001597463"/>
    </source>
</evidence>
<proteinExistence type="predicted"/>
<dbReference type="EMBL" id="JBHUMV010000005">
    <property type="protein sequence ID" value="MFD2754798.1"/>
    <property type="molecule type" value="Genomic_DNA"/>
</dbReference>
<accession>A0ABW5UPE9</accession>
<dbReference type="RefSeq" id="WP_066475870.1">
    <property type="nucleotide sequence ID" value="NZ_BCNT01000005.1"/>
</dbReference>
<protein>
    <recommendedName>
        <fullName evidence="5">Secreted protein</fullName>
    </recommendedName>
</protein>
<evidence type="ECO:0000256" key="2">
    <source>
        <dbReference type="SAM" id="SignalP"/>
    </source>
</evidence>